<dbReference type="HOGENOM" id="CLU_2200466_0_0_1"/>
<proteinExistence type="predicted"/>
<accession>W1PJM1</accession>
<protein>
    <submittedName>
        <fullName evidence="2">Uncharacterized protein</fullName>
    </submittedName>
</protein>
<reference evidence="3" key="1">
    <citation type="journal article" date="2013" name="Science">
        <title>The Amborella genome and the evolution of flowering plants.</title>
        <authorList>
            <consortium name="Amborella Genome Project"/>
        </authorList>
    </citation>
    <scope>NUCLEOTIDE SEQUENCE [LARGE SCALE GENOMIC DNA]</scope>
</reference>
<feature type="compositionally biased region" description="Acidic residues" evidence="1">
    <location>
        <begin position="59"/>
        <end position="72"/>
    </location>
</feature>
<dbReference type="Proteomes" id="UP000017836">
    <property type="component" value="Unassembled WGS sequence"/>
</dbReference>
<sequence length="108" mass="11691">MERIPPKRVLFDTGTYRCLGTGIPEMFLSPPSEFGSTPPVFNSEGLERGSVDDGLGTESEGEDLESDSEDESLGSASEGEGLERDSEGEVLQREADGESLYRELEGLE</sequence>
<dbReference type="EMBL" id="KI393569">
    <property type="protein sequence ID" value="ERN08193.1"/>
    <property type="molecule type" value="Genomic_DNA"/>
</dbReference>
<evidence type="ECO:0000256" key="1">
    <source>
        <dbReference type="SAM" id="MobiDB-lite"/>
    </source>
</evidence>
<dbReference type="AlphaFoldDB" id="W1PJM1"/>
<organism evidence="2 3">
    <name type="scientific">Amborella trichopoda</name>
    <dbReference type="NCBI Taxonomy" id="13333"/>
    <lineage>
        <taxon>Eukaryota</taxon>
        <taxon>Viridiplantae</taxon>
        <taxon>Streptophyta</taxon>
        <taxon>Embryophyta</taxon>
        <taxon>Tracheophyta</taxon>
        <taxon>Spermatophyta</taxon>
        <taxon>Magnoliopsida</taxon>
        <taxon>Amborellales</taxon>
        <taxon>Amborellaceae</taxon>
        <taxon>Amborella</taxon>
    </lineage>
</organism>
<dbReference type="Gramene" id="ERN08193">
    <property type="protein sequence ID" value="ERN08193"/>
    <property type="gene ID" value="AMTR_s00018p00177910"/>
</dbReference>
<feature type="compositionally biased region" description="Basic and acidic residues" evidence="1">
    <location>
        <begin position="81"/>
        <end position="108"/>
    </location>
</feature>
<evidence type="ECO:0000313" key="2">
    <source>
        <dbReference type="EMBL" id="ERN08193.1"/>
    </source>
</evidence>
<keyword evidence="3" id="KW-1185">Reference proteome</keyword>
<gene>
    <name evidence="2" type="ORF">AMTR_s00018p00177910</name>
</gene>
<feature type="region of interest" description="Disordered" evidence="1">
    <location>
        <begin position="27"/>
        <end position="108"/>
    </location>
</feature>
<name>W1PJM1_AMBTC</name>
<evidence type="ECO:0000313" key="3">
    <source>
        <dbReference type="Proteomes" id="UP000017836"/>
    </source>
</evidence>